<dbReference type="Gene3D" id="2.60.40.10">
    <property type="entry name" value="Immunoglobulins"/>
    <property type="match status" value="1"/>
</dbReference>
<dbReference type="STRING" id="706587.Desti_3147"/>
<keyword evidence="1" id="KW-0732">Signal</keyword>
<evidence type="ECO:0000313" key="3">
    <source>
        <dbReference type="Proteomes" id="UP000006055"/>
    </source>
</evidence>
<dbReference type="EMBL" id="CP003360">
    <property type="protein sequence ID" value="AFM25808.1"/>
    <property type="molecule type" value="Genomic_DNA"/>
</dbReference>
<dbReference type="KEGG" id="dti:Desti_3147"/>
<keyword evidence="3" id="KW-1185">Reference proteome</keyword>
<dbReference type="AlphaFoldDB" id="I4C8B7"/>
<evidence type="ECO:0000313" key="2">
    <source>
        <dbReference type="EMBL" id="AFM25808.1"/>
    </source>
</evidence>
<protein>
    <submittedName>
        <fullName evidence="2">Uncharacterized protein</fullName>
    </submittedName>
</protein>
<reference evidence="3" key="1">
    <citation type="submission" date="2012-06" db="EMBL/GenBank/DDBJ databases">
        <title>Complete sequence of chromosome of Desulfomonile tiedjei DSM 6799.</title>
        <authorList>
            <person name="Lucas S."/>
            <person name="Copeland A."/>
            <person name="Lapidus A."/>
            <person name="Glavina del Rio T."/>
            <person name="Dalin E."/>
            <person name="Tice H."/>
            <person name="Bruce D."/>
            <person name="Goodwin L."/>
            <person name="Pitluck S."/>
            <person name="Peters L."/>
            <person name="Ovchinnikova G."/>
            <person name="Zeytun A."/>
            <person name="Lu M."/>
            <person name="Kyrpides N."/>
            <person name="Mavromatis K."/>
            <person name="Ivanova N."/>
            <person name="Brettin T."/>
            <person name="Detter J.C."/>
            <person name="Han C."/>
            <person name="Larimer F."/>
            <person name="Land M."/>
            <person name="Hauser L."/>
            <person name="Markowitz V."/>
            <person name="Cheng J.-F."/>
            <person name="Hugenholtz P."/>
            <person name="Woyke T."/>
            <person name="Wu D."/>
            <person name="Spring S."/>
            <person name="Schroeder M."/>
            <person name="Brambilla E."/>
            <person name="Klenk H.-P."/>
            <person name="Eisen J.A."/>
        </authorList>
    </citation>
    <scope>NUCLEOTIDE SEQUENCE [LARGE SCALE GENOMIC DNA]</scope>
    <source>
        <strain evidence="3">ATCC 49306 / DSM 6799 / DCB-1</strain>
    </source>
</reference>
<dbReference type="Pfam" id="PF05345">
    <property type="entry name" value="He_PIG"/>
    <property type="match status" value="1"/>
</dbReference>
<proteinExistence type="predicted"/>
<organism evidence="2 3">
    <name type="scientific">Desulfomonile tiedjei (strain ATCC 49306 / DSM 6799 / DCB-1)</name>
    <dbReference type="NCBI Taxonomy" id="706587"/>
    <lineage>
        <taxon>Bacteria</taxon>
        <taxon>Pseudomonadati</taxon>
        <taxon>Thermodesulfobacteriota</taxon>
        <taxon>Desulfomonilia</taxon>
        <taxon>Desulfomonilales</taxon>
        <taxon>Desulfomonilaceae</taxon>
        <taxon>Desulfomonile</taxon>
    </lineage>
</organism>
<dbReference type="Proteomes" id="UP000006055">
    <property type="component" value="Chromosome"/>
</dbReference>
<feature type="signal peptide" evidence="1">
    <location>
        <begin position="1"/>
        <end position="18"/>
    </location>
</feature>
<dbReference type="InterPro" id="IPR013783">
    <property type="entry name" value="Ig-like_fold"/>
</dbReference>
<name>I4C8B7_DESTA</name>
<gene>
    <name evidence="2" type="ordered locus">Desti_3147</name>
</gene>
<dbReference type="HOGENOM" id="CLU_1330186_0_0_7"/>
<sequence>MFILSVVVLTFLNGTAMAATEVGGPQVKELRFDPDRPETGDDLKLRIILDGNAVRAEAKFLKNQQDAGSTYYDGIAEFVKMDQPVRAGDKIEVFVTPFSAEGTPGNTVTKKVEVLNAAPTAKIVDQKLAGNTYSARIVAEDPEGEAVTFTLKEGPKGLTVDNKGYVNWKFSENVSGSFVVAISIKDAKGAESVLSYSIGLRWQSGR</sequence>
<feature type="chain" id="PRO_5003687055" evidence="1">
    <location>
        <begin position="19"/>
        <end position="206"/>
    </location>
</feature>
<evidence type="ECO:0000256" key="1">
    <source>
        <dbReference type="SAM" id="SignalP"/>
    </source>
</evidence>
<accession>I4C8B7</accession>
<dbReference type="eggNOG" id="COG3209">
    <property type="taxonomic scope" value="Bacteria"/>
</dbReference>